<evidence type="ECO:0000313" key="4">
    <source>
        <dbReference type="Proteomes" id="UP000068250"/>
    </source>
</evidence>
<proteinExistence type="predicted"/>
<dbReference type="OrthoDB" id="7509319at2"/>
<gene>
    <name evidence="2" type="ORF">AGA_1743</name>
    <name evidence="3" type="ORF">GOB80_00300</name>
</gene>
<dbReference type="EMBL" id="WOTE01000001">
    <property type="protein sequence ID" value="NHO38135.1"/>
    <property type="molecule type" value="Genomic_DNA"/>
</dbReference>
<feature type="transmembrane region" description="Helical" evidence="1">
    <location>
        <begin position="48"/>
        <end position="69"/>
    </location>
</feature>
<evidence type="ECO:0000256" key="1">
    <source>
        <dbReference type="SAM" id="Phobius"/>
    </source>
</evidence>
<protein>
    <recommendedName>
        <fullName evidence="6">Iron uptake protein</fullName>
    </recommendedName>
</protein>
<accession>A0A0U5F848</accession>
<dbReference type="AlphaFoldDB" id="A0A0U5F848"/>
<dbReference type="Proteomes" id="UP000657200">
    <property type="component" value="Unassembled WGS sequence"/>
</dbReference>
<sequence length="99" mass="10766">MNTSRLDNRQWLAKLTAALVFGALFSFGCMAVVGVLCHTTGDGRTVSAQFLMWLALLVWLVLIGSCFLFRSGLRAWCVLGGATVLVWGLFEVLTKVVVA</sequence>
<feature type="transmembrane region" description="Helical" evidence="1">
    <location>
        <begin position="76"/>
        <end position="98"/>
    </location>
</feature>
<dbReference type="PATRIC" id="fig|431306.5.peg.1781"/>
<name>A0A0U5F848_9PROT</name>
<evidence type="ECO:0000313" key="2">
    <source>
        <dbReference type="EMBL" id="CEF56025.1"/>
    </source>
</evidence>
<evidence type="ECO:0008006" key="6">
    <source>
        <dbReference type="Google" id="ProtNLM"/>
    </source>
</evidence>
<keyword evidence="5" id="KW-1185">Reference proteome</keyword>
<dbReference type="EMBL" id="LN609302">
    <property type="protein sequence ID" value="CEF56025.1"/>
    <property type="molecule type" value="Genomic_DNA"/>
</dbReference>
<evidence type="ECO:0000313" key="3">
    <source>
        <dbReference type="EMBL" id="NHO38135.1"/>
    </source>
</evidence>
<dbReference type="STRING" id="431306.AGA_1743"/>
<organism evidence="2 4">
    <name type="scientific">Acetobacter ghanensis</name>
    <dbReference type="NCBI Taxonomy" id="431306"/>
    <lineage>
        <taxon>Bacteria</taxon>
        <taxon>Pseudomonadati</taxon>
        <taxon>Pseudomonadota</taxon>
        <taxon>Alphaproteobacteria</taxon>
        <taxon>Acetobacterales</taxon>
        <taxon>Acetobacteraceae</taxon>
        <taxon>Acetobacter</taxon>
    </lineage>
</organism>
<reference evidence="3 5" key="3">
    <citation type="journal article" date="2020" name="Int. J. Syst. Evol. Microbiol.">
        <title>Novel acetic acid bacteria from cider fermentations: Acetobacter conturbans sp. nov. and Acetobacter fallax sp. nov.</title>
        <authorList>
            <person name="Sombolestani A.S."/>
            <person name="Cleenwerck I."/>
            <person name="Cnockaert M."/>
            <person name="Borremans W."/>
            <person name="Wieme A.D."/>
            <person name="De Vuyst L."/>
            <person name="Vandamme P."/>
        </authorList>
    </citation>
    <scope>NUCLEOTIDE SEQUENCE [LARGE SCALE GENOMIC DNA]</scope>
    <source>
        <strain evidence="3 5">LMG 23848</strain>
    </source>
</reference>
<reference evidence="4" key="1">
    <citation type="submission" date="2014-09" db="EMBL/GenBank/DDBJ databases">
        <authorList>
            <person name="Illeghems K.G."/>
        </authorList>
    </citation>
    <scope>NUCLEOTIDE SEQUENCE [LARGE SCALE GENOMIC DNA]</scope>
    <source>
        <strain evidence="4">LMG 23848T</strain>
    </source>
</reference>
<keyword evidence="1" id="KW-0812">Transmembrane</keyword>
<keyword evidence="1" id="KW-1133">Transmembrane helix</keyword>
<reference evidence="2" key="2">
    <citation type="submission" date="2014-09" db="EMBL/GenBank/DDBJ databases">
        <authorList>
            <person name="Magalhaes I.L.F."/>
            <person name="Oliveira U."/>
            <person name="Santos F.R."/>
            <person name="Vidigal T.H.D.A."/>
            <person name="Brescovit A.D."/>
            <person name="Santos A.J."/>
        </authorList>
    </citation>
    <scope>NUCLEOTIDE SEQUENCE</scope>
    <source>
        <strain evidence="2">LMG 23848T</strain>
    </source>
</reference>
<dbReference type="PROSITE" id="PS51257">
    <property type="entry name" value="PROKAR_LIPOPROTEIN"/>
    <property type="match status" value="1"/>
</dbReference>
<dbReference type="RefSeq" id="WP_059023801.1">
    <property type="nucleotide sequence ID" value="NZ_JBNZCO010000001.1"/>
</dbReference>
<keyword evidence="1" id="KW-0472">Membrane</keyword>
<dbReference type="Proteomes" id="UP000068250">
    <property type="component" value="Chromosome I"/>
</dbReference>
<feature type="transmembrane region" description="Helical" evidence="1">
    <location>
        <begin position="12"/>
        <end position="36"/>
    </location>
</feature>
<evidence type="ECO:0000313" key="5">
    <source>
        <dbReference type="Proteomes" id="UP000657200"/>
    </source>
</evidence>